<feature type="region of interest" description="Disordered" evidence="1">
    <location>
        <begin position="1"/>
        <end position="64"/>
    </location>
</feature>
<sequence length="64" mass="7300">MSHVYDLQPQQQQQQQQQQQTNKEYKGGFEKKGGARSPKPNNEPNEVNENNIDPDSVCTPCSRP</sequence>
<keyword evidence="3" id="KW-1185">Reference proteome</keyword>
<reference evidence="2" key="1">
    <citation type="journal article" date="2020" name="Stud. Mycol.">
        <title>101 Dothideomycetes genomes: a test case for predicting lifestyles and emergence of pathogens.</title>
        <authorList>
            <person name="Haridas S."/>
            <person name="Albert R."/>
            <person name="Binder M."/>
            <person name="Bloem J."/>
            <person name="Labutti K."/>
            <person name="Salamov A."/>
            <person name="Andreopoulos B."/>
            <person name="Baker S."/>
            <person name="Barry K."/>
            <person name="Bills G."/>
            <person name="Bluhm B."/>
            <person name="Cannon C."/>
            <person name="Castanera R."/>
            <person name="Culley D."/>
            <person name="Daum C."/>
            <person name="Ezra D."/>
            <person name="Gonzalez J."/>
            <person name="Henrissat B."/>
            <person name="Kuo A."/>
            <person name="Liang C."/>
            <person name="Lipzen A."/>
            <person name="Lutzoni F."/>
            <person name="Magnuson J."/>
            <person name="Mondo S."/>
            <person name="Nolan M."/>
            <person name="Ohm R."/>
            <person name="Pangilinan J."/>
            <person name="Park H.-J."/>
            <person name="Ramirez L."/>
            <person name="Alfaro M."/>
            <person name="Sun H."/>
            <person name="Tritt A."/>
            <person name="Yoshinaga Y."/>
            <person name="Zwiers L.-H."/>
            <person name="Turgeon B."/>
            <person name="Goodwin S."/>
            <person name="Spatafora J."/>
            <person name="Crous P."/>
            <person name="Grigoriev I."/>
        </authorList>
    </citation>
    <scope>NUCLEOTIDE SEQUENCE</scope>
    <source>
        <strain evidence="2">ATCC 74209</strain>
    </source>
</reference>
<gene>
    <name evidence="2" type="ORF">GQ43DRAFT_445418</name>
</gene>
<organism evidence="2 3">
    <name type="scientific">Delitschia confertaspora ATCC 74209</name>
    <dbReference type="NCBI Taxonomy" id="1513339"/>
    <lineage>
        <taxon>Eukaryota</taxon>
        <taxon>Fungi</taxon>
        <taxon>Dikarya</taxon>
        <taxon>Ascomycota</taxon>
        <taxon>Pezizomycotina</taxon>
        <taxon>Dothideomycetes</taxon>
        <taxon>Pleosporomycetidae</taxon>
        <taxon>Pleosporales</taxon>
        <taxon>Delitschiaceae</taxon>
        <taxon>Delitschia</taxon>
    </lineage>
</organism>
<name>A0A9P4MMM8_9PLEO</name>
<comment type="caution">
    <text evidence="2">The sequence shown here is derived from an EMBL/GenBank/DDBJ whole genome shotgun (WGS) entry which is preliminary data.</text>
</comment>
<feature type="compositionally biased region" description="Low complexity" evidence="1">
    <location>
        <begin position="38"/>
        <end position="51"/>
    </location>
</feature>
<dbReference type="Proteomes" id="UP000799536">
    <property type="component" value="Unassembled WGS sequence"/>
</dbReference>
<evidence type="ECO:0000313" key="2">
    <source>
        <dbReference type="EMBL" id="KAF2196102.1"/>
    </source>
</evidence>
<dbReference type="EMBL" id="ML994483">
    <property type="protein sequence ID" value="KAF2196102.1"/>
    <property type="molecule type" value="Genomic_DNA"/>
</dbReference>
<dbReference type="AlphaFoldDB" id="A0A9P4MMM8"/>
<accession>A0A9P4MMM8</accession>
<evidence type="ECO:0000256" key="1">
    <source>
        <dbReference type="SAM" id="MobiDB-lite"/>
    </source>
</evidence>
<feature type="compositionally biased region" description="Low complexity" evidence="1">
    <location>
        <begin position="8"/>
        <end position="20"/>
    </location>
</feature>
<evidence type="ECO:0000313" key="3">
    <source>
        <dbReference type="Proteomes" id="UP000799536"/>
    </source>
</evidence>
<protein>
    <submittedName>
        <fullName evidence="2">Uncharacterized protein</fullName>
    </submittedName>
</protein>
<feature type="compositionally biased region" description="Basic and acidic residues" evidence="1">
    <location>
        <begin position="23"/>
        <end position="33"/>
    </location>
</feature>
<proteinExistence type="predicted"/>